<evidence type="ECO:0000256" key="1">
    <source>
        <dbReference type="SAM" id="Phobius"/>
    </source>
</evidence>
<dbReference type="Proteomes" id="UP000612893">
    <property type="component" value="Unassembled WGS sequence"/>
</dbReference>
<gene>
    <name evidence="2" type="ORF">JF922_09235</name>
</gene>
<evidence type="ECO:0000313" key="3">
    <source>
        <dbReference type="Proteomes" id="UP000612893"/>
    </source>
</evidence>
<keyword evidence="1" id="KW-0472">Membrane</keyword>
<keyword evidence="3" id="KW-1185">Reference proteome</keyword>
<dbReference type="EMBL" id="JAEKNR010000101">
    <property type="protein sequence ID" value="MBJ7598253.1"/>
    <property type="molecule type" value="Genomic_DNA"/>
</dbReference>
<dbReference type="AlphaFoldDB" id="A0A934K9M1"/>
<evidence type="ECO:0000313" key="2">
    <source>
        <dbReference type="EMBL" id="MBJ7598253.1"/>
    </source>
</evidence>
<dbReference type="RefSeq" id="WP_338201112.1">
    <property type="nucleotide sequence ID" value="NZ_JAEKNR010000101.1"/>
</dbReference>
<name>A0A934K9M1_9BACT</name>
<keyword evidence="1" id="KW-0812">Transmembrane</keyword>
<feature type="transmembrane region" description="Helical" evidence="1">
    <location>
        <begin position="31"/>
        <end position="49"/>
    </location>
</feature>
<accession>A0A934K9M1</accession>
<sequence>MIHALLVLAAVLFVLWLLFHAAGGLINLIWLLIIIAVALWVVGFFFRGGRRTI</sequence>
<reference evidence="2" key="1">
    <citation type="submission" date="2020-10" db="EMBL/GenBank/DDBJ databases">
        <title>Ca. Dormibacterota MAGs.</title>
        <authorList>
            <person name="Montgomery K."/>
        </authorList>
    </citation>
    <scope>NUCLEOTIDE SEQUENCE [LARGE SCALE GENOMIC DNA]</scope>
    <source>
        <strain evidence="2">SC8812_S17_10</strain>
    </source>
</reference>
<comment type="caution">
    <text evidence="2">The sequence shown here is derived from an EMBL/GenBank/DDBJ whole genome shotgun (WGS) entry which is preliminary data.</text>
</comment>
<organism evidence="2 3">
    <name type="scientific">Candidatus Nephthysia bennettiae</name>
    <dbReference type="NCBI Taxonomy" id="3127016"/>
    <lineage>
        <taxon>Bacteria</taxon>
        <taxon>Bacillati</taxon>
        <taxon>Candidatus Dormiibacterota</taxon>
        <taxon>Candidatus Dormibacteria</taxon>
        <taxon>Candidatus Dormibacterales</taxon>
        <taxon>Candidatus Dormibacteraceae</taxon>
        <taxon>Candidatus Nephthysia</taxon>
    </lineage>
</organism>
<keyword evidence="1" id="KW-1133">Transmembrane helix</keyword>
<proteinExistence type="predicted"/>
<protein>
    <submittedName>
        <fullName evidence="2">Hydrophobic protein</fullName>
    </submittedName>
</protein>